<dbReference type="EC" id="6.1.1.17" evidence="7"/>
<name>A0A923LGC4_9FIRM</name>
<proteinExistence type="inferred from homology"/>
<keyword evidence="7" id="KW-0963">Cytoplasm</keyword>
<evidence type="ECO:0000256" key="1">
    <source>
        <dbReference type="ARBA" id="ARBA00007894"/>
    </source>
</evidence>
<dbReference type="Proteomes" id="UP000652477">
    <property type="component" value="Unassembled WGS sequence"/>
</dbReference>
<keyword evidence="11" id="KW-1185">Reference proteome</keyword>
<evidence type="ECO:0000256" key="5">
    <source>
        <dbReference type="ARBA" id="ARBA00022917"/>
    </source>
</evidence>
<feature type="short sequence motif" description="'HIGH' region" evidence="7">
    <location>
        <begin position="11"/>
        <end position="21"/>
    </location>
</feature>
<feature type="domain" description="Glutamyl/glutaminyl-tRNA synthetase class Ib catalytic" evidence="8">
    <location>
        <begin position="4"/>
        <end position="324"/>
    </location>
</feature>
<dbReference type="PRINTS" id="PR00987">
    <property type="entry name" value="TRNASYNTHGLU"/>
</dbReference>
<feature type="domain" description="Aminoacyl-tRNA synthetase class I anticodon-binding" evidence="9">
    <location>
        <begin position="337"/>
        <end position="481"/>
    </location>
</feature>
<evidence type="ECO:0000313" key="10">
    <source>
        <dbReference type="EMBL" id="MBC5687606.1"/>
    </source>
</evidence>
<evidence type="ECO:0000256" key="2">
    <source>
        <dbReference type="ARBA" id="ARBA00022598"/>
    </source>
</evidence>
<comment type="caution">
    <text evidence="7">Lacks conserved residue(s) required for the propagation of feature annotation.</text>
</comment>
<organism evidence="10 11">
    <name type="scientific">Mediterraneibacter hominis</name>
    <dbReference type="NCBI Taxonomy" id="2763054"/>
    <lineage>
        <taxon>Bacteria</taxon>
        <taxon>Bacillati</taxon>
        <taxon>Bacillota</taxon>
        <taxon>Clostridia</taxon>
        <taxon>Lachnospirales</taxon>
        <taxon>Lachnospiraceae</taxon>
        <taxon>Mediterraneibacter</taxon>
    </lineage>
</organism>
<dbReference type="InterPro" id="IPR020751">
    <property type="entry name" value="aa-tRNA-synth_I_codon-bd_sub2"/>
</dbReference>
<dbReference type="InterPro" id="IPR020058">
    <property type="entry name" value="Glu/Gln-tRNA-synth_Ib_cat-dom"/>
</dbReference>
<dbReference type="GO" id="GO:0006424">
    <property type="term" value="P:glutamyl-tRNA aminoacylation"/>
    <property type="evidence" value="ECO:0007669"/>
    <property type="project" value="UniProtKB-UniRule"/>
</dbReference>
<dbReference type="PANTHER" id="PTHR43311">
    <property type="entry name" value="GLUTAMATE--TRNA LIGASE"/>
    <property type="match status" value="1"/>
</dbReference>
<dbReference type="SUPFAM" id="SSF52374">
    <property type="entry name" value="Nucleotidylyl transferase"/>
    <property type="match status" value="1"/>
</dbReference>
<dbReference type="CDD" id="cd00808">
    <property type="entry name" value="GluRS_core"/>
    <property type="match status" value="1"/>
</dbReference>
<evidence type="ECO:0000259" key="8">
    <source>
        <dbReference type="Pfam" id="PF00749"/>
    </source>
</evidence>
<dbReference type="GO" id="GO:0005829">
    <property type="term" value="C:cytosol"/>
    <property type="evidence" value="ECO:0007669"/>
    <property type="project" value="TreeGrafter"/>
</dbReference>
<dbReference type="GO" id="GO:0000049">
    <property type="term" value="F:tRNA binding"/>
    <property type="evidence" value="ECO:0007669"/>
    <property type="project" value="InterPro"/>
</dbReference>
<keyword evidence="5 7" id="KW-0648">Protein biosynthesis</keyword>
<dbReference type="NCBIfam" id="TIGR00464">
    <property type="entry name" value="gltX_bact"/>
    <property type="match status" value="1"/>
</dbReference>
<dbReference type="HAMAP" id="MF_00022">
    <property type="entry name" value="Glu_tRNA_synth_type1"/>
    <property type="match status" value="1"/>
</dbReference>
<comment type="function">
    <text evidence="7">Catalyzes the attachment of glutamate to tRNA(Glu) in a two-step reaction: glutamate is first activated by ATP to form Glu-AMP and then transferred to the acceptor end of tRNA(Glu).</text>
</comment>
<dbReference type="InterPro" id="IPR045462">
    <property type="entry name" value="aa-tRNA-synth_I_cd-bd"/>
</dbReference>
<dbReference type="SUPFAM" id="SSF48163">
    <property type="entry name" value="An anticodon-binding domain of class I aminoacyl-tRNA synthetases"/>
    <property type="match status" value="1"/>
</dbReference>
<keyword evidence="6 7" id="KW-0030">Aminoacyl-tRNA synthetase</keyword>
<dbReference type="FunFam" id="3.40.50.620:FF:000045">
    <property type="entry name" value="Glutamate--tRNA ligase, mitochondrial"/>
    <property type="match status" value="1"/>
</dbReference>
<comment type="catalytic activity">
    <reaction evidence="7">
        <text>tRNA(Glu) + L-glutamate + ATP = L-glutamyl-tRNA(Glu) + AMP + diphosphate</text>
        <dbReference type="Rhea" id="RHEA:23540"/>
        <dbReference type="Rhea" id="RHEA-COMP:9663"/>
        <dbReference type="Rhea" id="RHEA-COMP:9680"/>
        <dbReference type="ChEBI" id="CHEBI:29985"/>
        <dbReference type="ChEBI" id="CHEBI:30616"/>
        <dbReference type="ChEBI" id="CHEBI:33019"/>
        <dbReference type="ChEBI" id="CHEBI:78442"/>
        <dbReference type="ChEBI" id="CHEBI:78520"/>
        <dbReference type="ChEBI" id="CHEBI:456215"/>
        <dbReference type="EC" id="6.1.1.17"/>
    </reaction>
</comment>
<dbReference type="PROSITE" id="PS00178">
    <property type="entry name" value="AA_TRNA_LIGASE_I"/>
    <property type="match status" value="1"/>
</dbReference>
<dbReference type="GO" id="GO:0005524">
    <property type="term" value="F:ATP binding"/>
    <property type="evidence" value="ECO:0007669"/>
    <property type="project" value="UniProtKB-UniRule"/>
</dbReference>
<keyword evidence="2 7" id="KW-0436">Ligase</keyword>
<accession>A0A923LGC4</accession>
<evidence type="ECO:0000256" key="3">
    <source>
        <dbReference type="ARBA" id="ARBA00022741"/>
    </source>
</evidence>
<evidence type="ECO:0000259" key="9">
    <source>
        <dbReference type="Pfam" id="PF19269"/>
    </source>
</evidence>
<dbReference type="PANTHER" id="PTHR43311:SF2">
    <property type="entry name" value="GLUTAMATE--TRNA LIGASE, MITOCHONDRIAL-RELATED"/>
    <property type="match status" value="1"/>
</dbReference>
<keyword evidence="3 7" id="KW-0547">Nucleotide-binding</keyword>
<feature type="short sequence motif" description="'KMSKS' region" evidence="7">
    <location>
        <begin position="255"/>
        <end position="259"/>
    </location>
</feature>
<dbReference type="InterPro" id="IPR033910">
    <property type="entry name" value="GluRS_core"/>
</dbReference>
<evidence type="ECO:0000256" key="7">
    <source>
        <dbReference type="HAMAP-Rule" id="MF_00022"/>
    </source>
</evidence>
<sequence>MDRKVRTRFAPSPTGRMHVGNLRTALYAYLIAKHEGGDFILRVEDTDQERFVDEALDIIYRTMEKTGLHHDEGPDKDAGYGPYVQSERCAQGIYLKYAKQLVEQGDAYYCFCDKERLESLKTSVSEDGTDIVVYDKHCLGLSAEEVQANLKAGKPWVIRLNVPNEGTTTFHDEIYGDITVPNQELDDMILIKSDGFPTYNFANVVDDHLMEITHVVRGNEYLSSAPKYNRLYEAFGWEVPVYVHCPLITDENHKKLSKRCGHASYEDLIEQGYVSEAVVNYVALLGWCPTDNREIFSLKELVEAFDYRHMSKSPAVFDTVKLKWMNGEYLKAMSFERFYEMAEPYIKEVITADYDLKKIAALVKTRIETFPDIKEQIDFFESVPDYDVALYTHKKMKTNPENALAFLQEILPVLKEQEDYSNDALFEVLKAYATEHGYKIGYVMWPLRTAVSGRQNTPGGATEIMEVLGKDESLKRIRAGIEKLKA</sequence>
<dbReference type="InterPro" id="IPR000924">
    <property type="entry name" value="Glu/Gln-tRNA-synth"/>
</dbReference>
<dbReference type="GO" id="GO:0004818">
    <property type="term" value="F:glutamate-tRNA ligase activity"/>
    <property type="evidence" value="ECO:0007669"/>
    <property type="project" value="UniProtKB-UniRule"/>
</dbReference>
<dbReference type="AlphaFoldDB" id="A0A923LGC4"/>
<dbReference type="Pfam" id="PF19269">
    <property type="entry name" value="Anticodon_2"/>
    <property type="match status" value="1"/>
</dbReference>
<comment type="subcellular location">
    <subcellularLocation>
        <location evidence="7">Cytoplasm</location>
    </subcellularLocation>
</comment>
<dbReference type="GO" id="GO:0008270">
    <property type="term" value="F:zinc ion binding"/>
    <property type="evidence" value="ECO:0007669"/>
    <property type="project" value="InterPro"/>
</dbReference>
<dbReference type="Pfam" id="PF00749">
    <property type="entry name" value="tRNA-synt_1c"/>
    <property type="match status" value="1"/>
</dbReference>
<dbReference type="EMBL" id="JACOPF010000001">
    <property type="protein sequence ID" value="MBC5687606.1"/>
    <property type="molecule type" value="Genomic_DNA"/>
</dbReference>
<dbReference type="Gene3D" id="3.40.50.620">
    <property type="entry name" value="HUPs"/>
    <property type="match status" value="1"/>
</dbReference>
<protein>
    <recommendedName>
        <fullName evidence="7">Glutamate--tRNA ligase</fullName>
        <ecNumber evidence="7">6.1.1.17</ecNumber>
    </recommendedName>
    <alternativeName>
        <fullName evidence="7">Glutamyl-tRNA synthetase</fullName>
        <shortName evidence="7">GluRS</shortName>
    </alternativeName>
</protein>
<evidence type="ECO:0000256" key="6">
    <source>
        <dbReference type="ARBA" id="ARBA00023146"/>
    </source>
</evidence>
<keyword evidence="4 7" id="KW-0067">ATP-binding</keyword>
<dbReference type="InterPro" id="IPR008925">
    <property type="entry name" value="aa_tRNA-synth_I_cd-bd_sf"/>
</dbReference>
<feature type="binding site" evidence="7">
    <location>
        <position position="258"/>
    </location>
    <ligand>
        <name>ATP</name>
        <dbReference type="ChEBI" id="CHEBI:30616"/>
    </ligand>
</feature>
<dbReference type="InterPro" id="IPR001412">
    <property type="entry name" value="aa-tRNA-synth_I_CS"/>
</dbReference>
<dbReference type="RefSeq" id="WP_186874286.1">
    <property type="nucleotide sequence ID" value="NZ_JACOPF010000001.1"/>
</dbReference>
<comment type="caution">
    <text evidence="10">The sequence shown here is derived from an EMBL/GenBank/DDBJ whole genome shotgun (WGS) entry which is preliminary data.</text>
</comment>
<dbReference type="Gene3D" id="1.10.10.350">
    <property type="match status" value="1"/>
</dbReference>
<evidence type="ECO:0000256" key="4">
    <source>
        <dbReference type="ARBA" id="ARBA00022840"/>
    </source>
</evidence>
<evidence type="ECO:0000313" key="11">
    <source>
        <dbReference type="Proteomes" id="UP000652477"/>
    </source>
</evidence>
<gene>
    <name evidence="7" type="primary">gltX</name>
    <name evidence="10" type="ORF">H8S37_01475</name>
</gene>
<comment type="subunit">
    <text evidence="7">Monomer.</text>
</comment>
<comment type="similarity">
    <text evidence="1 7">Belongs to the class-I aminoacyl-tRNA synthetase family. Glutamate--tRNA ligase type 1 subfamily.</text>
</comment>
<reference evidence="10" key="1">
    <citation type="submission" date="2020-08" db="EMBL/GenBank/DDBJ databases">
        <title>Genome public.</title>
        <authorList>
            <person name="Liu C."/>
            <person name="Sun Q."/>
        </authorList>
    </citation>
    <scope>NUCLEOTIDE SEQUENCE</scope>
    <source>
        <strain evidence="10">NSJ-55</strain>
    </source>
</reference>
<dbReference type="InterPro" id="IPR049940">
    <property type="entry name" value="GluQ/Sye"/>
</dbReference>
<dbReference type="InterPro" id="IPR014729">
    <property type="entry name" value="Rossmann-like_a/b/a_fold"/>
</dbReference>
<dbReference type="InterPro" id="IPR004527">
    <property type="entry name" value="Glu-tRNA-ligase_bac/mito"/>
</dbReference>